<dbReference type="InterPro" id="IPR002048">
    <property type="entry name" value="EF_hand_dom"/>
</dbReference>
<dbReference type="HOGENOM" id="CLU_015166_2_0_1"/>
<comment type="similarity">
    <text evidence="2 13">Belongs to the mitochondrial carrier (TC 2.A.29) family.</text>
</comment>
<dbReference type="Pfam" id="PF00153">
    <property type="entry name" value="Mito_carr"/>
    <property type="match status" value="3"/>
</dbReference>
<dbReference type="Gene3D" id="1.50.40.10">
    <property type="entry name" value="Mitochondrial carrier domain"/>
    <property type="match status" value="1"/>
</dbReference>
<dbReference type="GeneTree" id="ENSGT00940000159428"/>
<dbReference type="EMBL" id="AGCU01098538">
    <property type="status" value="NOT_ANNOTATED_CDS"/>
    <property type="molecule type" value="Genomic_DNA"/>
</dbReference>
<evidence type="ECO:0000256" key="13">
    <source>
        <dbReference type="RuleBase" id="RU000488"/>
    </source>
</evidence>
<proteinExistence type="inferred from homology"/>
<dbReference type="EMBL" id="AGCU01098542">
    <property type="status" value="NOT_ANNOTATED_CDS"/>
    <property type="molecule type" value="Genomic_DNA"/>
</dbReference>
<feature type="domain" description="EF-hand" evidence="15">
    <location>
        <begin position="1"/>
        <end position="30"/>
    </location>
</feature>
<evidence type="ECO:0000256" key="6">
    <source>
        <dbReference type="ARBA" id="ARBA00022737"/>
    </source>
</evidence>
<dbReference type="GO" id="GO:0051561">
    <property type="term" value="P:positive regulation of mitochondrial calcium ion concentration"/>
    <property type="evidence" value="ECO:0007669"/>
    <property type="project" value="Ensembl"/>
</dbReference>
<keyword evidence="5" id="KW-0479">Metal-binding</keyword>
<feature type="transmembrane region" description="Helical" evidence="14">
    <location>
        <begin position="282"/>
        <end position="305"/>
    </location>
</feature>
<dbReference type="CDD" id="cd00051">
    <property type="entry name" value="EFh"/>
    <property type="match status" value="1"/>
</dbReference>
<evidence type="ECO:0000259" key="15">
    <source>
        <dbReference type="PROSITE" id="PS50222"/>
    </source>
</evidence>
<gene>
    <name evidence="16" type="primary">SLC25A23</name>
</gene>
<keyword evidence="8" id="KW-0106">Calcium</keyword>
<dbReference type="PROSITE" id="PS00018">
    <property type="entry name" value="EF_HAND_1"/>
    <property type="match status" value="1"/>
</dbReference>
<dbReference type="STRING" id="13735.ENSPSIP00000013262"/>
<evidence type="ECO:0000256" key="10">
    <source>
        <dbReference type="ARBA" id="ARBA00023128"/>
    </source>
</evidence>
<evidence type="ECO:0000256" key="2">
    <source>
        <dbReference type="ARBA" id="ARBA00006375"/>
    </source>
</evidence>
<dbReference type="GO" id="GO:1990544">
    <property type="term" value="P:mitochondrial ATP transmembrane transport"/>
    <property type="evidence" value="ECO:0007669"/>
    <property type="project" value="Ensembl"/>
</dbReference>
<comment type="subcellular location">
    <subcellularLocation>
        <location evidence="1">Mitochondrion inner membrane</location>
        <topology evidence="1">Multi-pass membrane protein</topology>
    </subcellularLocation>
</comment>
<dbReference type="GO" id="GO:0003014">
    <property type="term" value="P:renal system process"/>
    <property type="evidence" value="ECO:0007669"/>
    <property type="project" value="Ensembl"/>
</dbReference>
<dbReference type="InterPro" id="IPR023395">
    <property type="entry name" value="MCP_dom_sf"/>
</dbReference>
<keyword evidence="7" id="KW-0999">Mitochondrion inner membrane</keyword>
<dbReference type="InterPro" id="IPR018247">
    <property type="entry name" value="EF_Hand_1_Ca_BS"/>
</dbReference>
<reference evidence="16" key="4">
    <citation type="submission" date="2025-09" db="UniProtKB">
        <authorList>
            <consortium name="Ensembl"/>
        </authorList>
    </citation>
    <scope>IDENTIFICATION</scope>
</reference>
<sequence>QEILREGDTDQDGELDFEEFARYLQERERKLLLMFHSLDRNNDGGALCCGDQQVFAYLVDLSLPKISKVLWVLLKVGSLHRETVKDQTPLILSLLENMEEVVHYWKHSMVLDIGECLTVPDEFSEKEKKTGMWWKQLLAGAMAGAVSRTGTAPLDRLKVFMQSQAPLNADSPPHPTPKTVPLDYSFCPLEGGAGTANWKMPSGHRRLIYCFSSQIKRGIRGQQETLRVQERFVAGSLAGATAQTIIYPMEVLKTRLTLRKTGQYAGMADCAKKILRKEGLRAFYKGYLPNVLGIIPYAGIDLAIYETLKNMWLQKYSSHTADPGILVLLACGTVSSTCGQIASYPLALVRTRMQAQASIEGAPQPTMLGLFRHILSREGVLGLYRGIAPNFMKVIPAVSISYVVYATLDPTGETLQ</sequence>
<reference evidence="17" key="2">
    <citation type="journal article" date="2013" name="Nat. Genet.">
        <title>The draft genomes of soft-shell turtle and green sea turtle yield insights into the development and evolution of the turtle-specific body plan.</title>
        <authorList>
            <person name="Wang Z."/>
            <person name="Pascual-Anaya J."/>
            <person name="Zadissa A."/>
            <person name="Li W."/>
            <person name="Niimura Y."/>
            <person name="Huang Z."/>
            <person name="Li C."/>
            <person name="White S."/>
            <person name="Xiong Z."/>
            <person name="Fang D."/>
            <person name="Wang B."/>
            <person name="Ming Y."/>
            <person name="Chen Y."/>
            <person name="Zheng Y."/>
            <person name="Kuraku S."/>
            <person name="Pignatelli M."/>
            <person name="Herrero J."/>
            <person name="Beal K."/>
            <person name="Nozawa M."/>
            <person name="Li Q."/>
            <person name="Wang J."/>
            <person name="Zhang H."/>
            <person name="Yu L."/>
            <person name="Shigenobu S."/>
            <person name="Wang J."/>
            <person name="Liu J."/>
            <person name="Flicek P."/>
            <person name="Searle S."/>
            <person name="Wang J."/>
            <person name="Kuratani S."/>
            <person name="Yin Y."/>
            <person name="Aken B."/>
            <person name="Zhang G."/>
            <person name="Irie N."/>
        </authorList>
    </citation>
    <scope>NUCLEOTIDE SEQUENCE [LARGE SCALE GENOMIC DNA]</scope>
    <source>
        <strain evidence="17">Daiwa-1</strain>
    </source>
</reference>
<dbReference type="GO" id="GO:0051282">
    <property type="term" value="P:regulation of sequestering of calcium ion"/>
    <property type="evidence" value="ECO:0007669"/>
    <property type="project" value="Ensembl"/>
</dbReference>
<dbReference type="GO" id="GO:1900069">
    <property type="term" value="P:regulation of cellular hyperosmotic salinity response"/>
    <property type="evidence" value="ECO:0007669"/>
    <property type="project" value="Ensembl"/>
</dbReference>
<dbReference type="GO" id="GO:0005743">
    <property type="term" value="C:mitochondrial inner membrane"/>
    <property type="evidence" value="ECO:0007669"/>
    <property type="project" value="UniProtKB-SubCell"/>
</dbReference>
<dbReference type="SUPFAM" id="SSF103506">
    <property type="entry name" value="Mitochondrial carrier"/>
    <property type="match status" value="1"/>
</dbReference>
<keyword evidence="9 14" id="KW-1133">Transmembrane helix</keyword>
<dbReference type="EMBL" id="AGCU01098535">
    <property type="status" value="NOT_ANNOTATED_CDS"/>
    <property type="molecule type" value="Genomic_DNA"/>
</dbReference>
<dbReference type="InterPro" id="IPR011992">
    <property type="entry name" value="EF-hand-dom_pair"/>
</dbReference>
<name>K7FZ02_PELSI</name>
<dbReference type="EMBL" id="AGCU01098541">
    <property type="status" value="NOT_ANNOTATED_CDS"/>
    <property type="molecule type" value="Genomic_DNA"/>
</dbReference>
<reference evidence="16" key="3">
    <citation type="submission" date="2025-08" db="UniProtKB">
        <authorList>
            <consortium name="Ensembl"/>
        </authorList>
    </citation>
    <scope>IDENTIFICATION</scope>
</reference>
<dbReference type="EMBL" id="AGCU01098540">
    <property type="status" value="NOT_ANNOTATED_CDS"/>
    <property type="molecule type" value="Genomic_DNA"/>
</dbReference>
<dbReference type="PRINTS" id="PR00926">
    <property type="entry name" value="MITOCARRIER"/>
</dbReference>
<dbReference type="GO" id="GO:0036444">
    <property type="term" value="P:calcium import into the mitochondrion"/>
    <property type="evidence" value="ECO:0007669"/>
    <property type="project" value="Ensembl"/>
</dbReference>
<dbReference type="PROSITE" id="PS50920">
    <property type="entry name" value="SOLCAR"/>
    <property type="match status" value="2"/>
</dbReference>
<protein>
    <submittedName>
        <fullName evidence="16">Solute carrier family 25 member 23</fullName>
    </submittedName>
</protein>
<feature type="transmembrane region" description="Helical" evidence="14">
    <location>
        <begin position="325"/>
        <end position="349"/>
    </location>
</feature>
<dbReference type="eggNOG" id="KOG0036">
    <property type="taxonomic scope" value="Eukaryota"/>
</dbReference>
<feature type="repeat" description="Solcar" evidence="12">
    <location>
        <begin position="226"/>
        <end position="311"/>
    </location>
</feature>
<evidence type="ECO:0000256" key="3">
    <source>
        <dbReference type="ARBA" id="ARBA00022448"/>
    </source>
</evidence>
<dbReference type="GO" id="GO:0140988">
    <property type="term" value="F:ADP:phosphate antiporter activity"/>
    <property type="evidence" value="ECO:0007669"/>
    <property type="project" value="Ensembl"/>
</dbReference>
<evidence type="ECO:0000256" key="14">
    <source>
        <dbReference type="SAM" id="Phobius"/>
    </source>
</evidence>
<evidence type="ECO:0000256" key="9">
    <source>
        <dbReference type="ARBA" id="ARBA00022989"/>
    </source>
</evidence>
<dbReference type="GO" id="GO:0005509">
    <property type="term" value="F:calcium ion binding"/>
    <property type="evidence" value="ECO:0007669"/>
    <property type="project" value="InterPro"/>
</dbReference>
<organism evidence="16 17">
    <name type="scientific">Pelodiscus sinensis</name>
    <name type="common">Chinese softshell turtle</name>
    <name type="synonym">Trionyx sinensis</name>
    <dbReference type="NCBI Taxonomy" id="13735"/>
    <lineage>
        <taxon>Eukaryota</taxon>
        <taxon>Metazoa</taxon>
        <taxon>Chordata</taxon>
        <taxon>Craniata</taxon>
        <taxon>Vertebrata</taxon>
        <taxon>Euteleostomi</taxon>
        <taxon>Archelosauria</taxon>
        <taxon>Testudinata</taxon>
        <taxon>Testudines</taxon>
        <taxon>Cryptodira</taxon>
        <taxon>Trionychia</taxon>
        <taxon>Trionychidae</taxon>
        <taxon>Pelodiscus</taxon>
    </lineage>
</organism>
<dbReference type="GO" id="GO:0140987">
    <property type="term" value="F:ATP:phosphate antiporter activity"/>
    <property type="evidence" value="ECO:0007669"/>
    <property type="project" value="Ensembl"/>
</dbReference>
<dbReference type="EMBL" id="AGCU01098536">
    <property type="status" value="NOT_ANNOTATED_CDS"/>
    <property type="molecule type" value="Genomic_DNA"/>
</dbReference>
<evidence type="ECO:0000256" key="8">
    <source>
        <dbReference type="ARBA" id="ARBA00022837"/>
    </source>
</evidence>
<evidence type="ECO:0000256" key="12">
    <source>
        <dbReference type="PROSITE-ProRule" id="PRU00282"/>
    </source>
</evidence>
<evidence type="ECO:0000256" key="5">
    <source>
        <dbReference type="ARBA" id="ARBA00022723"/>
    </source>
</evidence>
<dbReference type="FunFam" id="1.50.40.10:FF:000003">
    <property type="entry name" value="Putative calcium-binding mitochondrial carrier protein scamc-2"/>
    <property type="match status" value="1"/>
</dbReference>
<dbReference type="InterPro" id="IPR002067">
    <property type="entry name" value="MCP"/>
</dbReference>
<dbReference type="EMBL" id="AGCU01098539">
    <property type="status" value="NOT_ANNOTATED_CDS"/>
    <property type="molecule type" value="Genomic_DNA"/>
</dbReference>
<keyword evidence="10" id="KW-0496">Mitochondrion</keyword>
<keyword evidence="3 13" id="KW-0813">Transport</keyword>
<dbReference type="Gene3D" id="1.10.238.10">
    <property type="entry name" value="EF-hand"/>
    <property type="match status" value="1"/>
</dbReference>
<evidence type="ECO:0000313" key="16">
    <source>
        <dbReference type="Ensembl" id="ENSPSIP00000013262.1"/>
    </source>
</evidence>
<reference evidence="17" key="1">
    <citation type="submission" date="2011-10" db="EMBL/GenBank/DDBJ databases">
        <authorList>
            <consortium name="Soft-shell Turtle Genome Consortium"/>
        </authorList>
    </citation>
    <scope>NUCLEOTIDE SEQUENCE [LARGE SCALE GENOMIC DNA]</scope>
    <source>
        <strain evidence="17">Daiwa-1</strain>
    </source>
</reference>
<dbReference type="AlphaFoldDB" id="K7FZ02"/>
<feature type="repeat" description="Solcar" evidence="12">
    <location>
        <begin position="323"/>
        <end position="411"/>
    </location>
</feature>
<dbReference type="InterPro" id="IPR018108">
    <property type="entry name" value="MCP_transmembrane"/>
</dbReference>
<evidence type="ECO:0000313" key="17">
    <source>
        <dbReference type="Proteomes" id="UP000007267"/>
    </source>
</evidence>
<dbReference type="Ensembl" id="ENSPSIT00000013325.1">
    <property type="protein sequence ID" value="ENSPSIP00000013262.1"/>
    <property type="gene ID" value="ENSPSIG00000011897.1"/>
</dbReference>
<evidence type="ECO:0000256" key="7">
    <source>
        <dbReference type="ARBA" id="ARBA00022792"/>
    </source>
</evidence>
<dbReference type="SUPFAM" id="SSF47473">
    <property type="entry name" value="EF-hand"/>
    <property type="match status" value="1"/>
</dbReference>
<dbReference type="EMBL" id="AGCU01098537">
    <property type="status" value="NOT_ANNOTATED_CDS"/>
    <property type="molecule type" value="Genomic_DNA"/>
</dbReference>
<dbReference type="PANTHER" id="PTHR24089">
    <property type="entry name" value="SOLUTE CARRIER FAMILY 25"/>
    <property type="match status" value="1"/>
</dbReference>
<keyword evidence="17" id="KW-1185">Reference proteome</keyword>
<dbReference type="PROSITE" id="PS50222">
    <property type="entry name" value="EF_HAND_2"/>
    <property type="match status" value="1"/>
</dbReference>
<keyword evidence="11 12" id="KW-0472">Membrane</keyword>
<keyword evidence="4 12" id="KW-0812">Transmembrane</keyword>
<dbReference type="GO" id="GO:0002082">
    <property type="term" value="P:regulation of oxidative phosphorylation"/>
    <property type="evidence" value="ECO:0007669"/>
    <property type="project" value="Ensembl"/>
</dbReference>
<evidence type="ECO:0000256" key="11">
    <source>
        <dbReference type="ARBA" id="ARBA00023136"/>
    </source>
</evidence>
<keyword evidence="6" id="KW-0677">Repeat</keyword>
<dbReference type="Proteomes" id="UP000007267">
    <property type="component" value="Unassembled WGS sequence"/>
</dbReference>
<evidence type="ECO:0000256" key="1">
    <source>
        <dbReference type="ARBA" id="ARBA00004448"/>
    </source>
</evidence>
<dbReference type="OMA" id="MFHSLDH"/>
<evidence type="ECO:0000256" key="4">
    <source>
        <dbReference type="ARBA" id="ARBA00022692"/>
    </source>
</evidence>
<accession>K7FZ02</accession>
<dbReference type="GO" id="GO:0071277">
    <property type="term" value="P:cellular response to calcium ion"/>
    <property type="evidence" value="ECO:0007669"/>
    <property type="project" value="Ensembl"/>
</dbReference>